<accession>A0ABN5T3S6</accession>
<evidence type="ECO:0000256" key="4">
    <source>
        <dbReference type="ARBA" id="ARBA00022747"/>
    </source>
</evidence>
<keyword evidence="10" id="KW-1185">Reference proteome</keyword>
<dbReference type="EC" id="2.1.1.37" evidence="8"/>
<evidence type="ECO:0000256" key="5">
    <source>
        <dbReference type="ARBA" id="ARBA00047422"/>
    </source>
</evidence>
<dbReference type="Proteomes" id="UP000269693">
    <property type="component" value="Chromosome"/>
</dbReference>
<evidence type="ECO:0000313" key="10">
    <source>
        <dbReference type="Proteomes" id="UP000269693"/>
    </source>
</evidence>
<dbReference type="PANTHER" id="PTHR46098:SF1">
    <property type="entry name" value="TRNA (CYTOSINE(38)-C(5))-METHYLTRANSFERASE"/>
    <property type="match status" value="1"/>
</dbReference>
<comment type="catalytic activity">
    <reaction evidence="5 8">
        <text>a 2'-deoxycytidine in DNA + S-adenosyl-L-methionine = a 5-methyl-2'-deoxycytidine in DNA + S-adenosyl-L-homocysteine + H(+)</text>
        <dbReference type="Rhea" id="RHEA:13681"/>
        <dbReference type="Rhea" id="RHEA-COMP:11369"/>
        <dbReference type="Rhea" id="RHEA-COMP:11370"/>
        <dbReference type="ChEBI" id="CHEBI:15378"/>
        <dbReference type="ChEBI" id="CHEBI:57856"/>
        <dbReference type="ChEBI" id="CHEBI:59789"/>
        <dbReference type="ChEBI" id="CHEBI:85452"/>
        <dbReference type="ChEBI" id="CHEBI:85454"/>
        <dbReference type="EC" id="2.1.1.37"/>
    </reaction>
</comment>
<dbReference type="InterPro" id="IPR029063">
    <property type="entry name" value="SAM-dependent_MTases_sf"/>
</dbReference>
<dbReference type="NCBIfam" id="TIGR00675">
    <property type="entry name" value="dcm"/>
    <property type="match status" value="1"/>
</dbReference>
<keyword evidence="4" id="KW-0680">Restriction system</keyword>
<evidence type="ECO:0000256" key="6">
    <source>
        <dbReference type="PROSITE-ProRule" id="PRU01016"/>
    </source>
</evidence>
<dbReference type="GO" id="GO:0003886">
    <property type="term" value="F:DNA (cytosine-5-)-methyltransferase activity"/>
    <property type="evidence" value="ECO:0007669"/>
    <property type="project" value="UniProtKB-EC"/>
</dbReference>
<dbReference type="GO" id="GO:0032259">
    <property type="term" value="P:methylation"/>
    <property type="evidence" value="ECO:0007669"/>
    <property type="project" value="UniProtKB-KW"/>
</dbReference>
<dbReference type="PROSITE" id="PS00094">
    <property type="entry name" value="C5_MTASE_1"/>
    <property type="match status" value="1"/>
</dbReference>
<reference evidence="9 10" key="1">
    <citation type="submission" date="2018-09" db="EMBL/GenBank/DDBJ databases">
        <title>Insights into the microbiota of Asian seabass (Lates calcarifer) with tenacibaculosis symptoms and description of sp. nov. Tenacibaculum singaporense.</title>
        <authorList>
            <person name="Miyake S."/>
            <person name="Soh M."/>
            <person name="Azman M.N."/>
            <person name="Ngoh S.Y."/>
            <person name="Orban L."/>
            <person name="Seedorf H."/>
        </authorList>
    </citation>
    <scope>NUCLEOTIDE SEQUENCE [LARGE SCALE GENOMIC DNA]</scope>
    <source>
        <strain evidence="9 10">DSM 13764</strain>
    </source>
</reference>
<proteinExistence type="inferred from homology"/>
<dbReference type="Gene3D" id="3.40.50.150">
    <property type="entry name" value="Vaccinia Virus protein VP39"/>
    <property type="match status" value="1"/>
</dbReference>
<dbReference type="PANTHER" id="PTHR46098">
    <property type="entry name" value="TRNA (CYTOSINE(38)-C(5))-METHYLTRANSFERASE"/>
    <property type="match status" value="1"/>
</dbReference>
<evidence type="ECO:0000256" key="7">
    <source>
        <dbReference type="RuleBase" id="RU000416"/>
    </source>
</evidence>
<evidence type="ECO:0000256" key="8">
    <source>
        <dbReference type="RuleBase" id="RU000417"/>
    </source>
</evidence>
<dbReference type="Gene3D" id="3.90.120.10">
    <property type="entry name" value="DNA Methylase, subunit A, domain 2"/>
    <property type="match status" value="1"/>
</dbReference>
<feature type="active site" evidence="6">
    <location>
        <position position="82"/>
    </location>
</feature>
<gene>
    <name evidence="9" type="primary">dcm</name>
    <name evidence="9" type="ORF">D6200_04210</name>
</gene>
<sequence length="413" mass="47089">MESETLKVAELFAGVGGFRLGLEKSNYKVVWSNQWEPSTKMQHASLVYEARFGKENHSNQDIATVSTNEIPDHDLLCGGFPCQDYSVATTLHNSKGLKGKKGVLWWSIHRILEEKKNKPKYLFLENVDRLLKSPAKQRGRDFAVMLQSLNELGYAVEWRVINAAEYGMPQRRRRVFFIGYHKSTEIYKRLQKAEKIDWLTKEGTIANAFPVNNTNSIQEIELKGDLVEITNNFNKNGKLSPFQNTGLLVNGKVFTTKTEPNYDGERTVLGDILQNGEVTSEFFINENDKPKWEYLKGAKKEKRTTKDGFEYNYSEGGMIYPDALDNASRTIITGEGGKSPSRFKHVVVSDRGLRRLTPVELERLNMFPDNHTKLEGITDTKRAFFMGNALVVGVIEKIGEELYKQINQHSYAE</sequence>
<keyword evidence="1 6" id="KW-0489">Methyltransferase</keyword>
<evidence type="ECO:0000256" key="3">
    <source>
        <dbReference type="ARBA" id="ARBA00022691"/>
    </source>
</evidence>
<evidence type="ECO:0000313" key="9">
    <source>
        <dbReference type="EMBL" id="AZJ31812.1"/>
    </source>
</evidence>
<dbReference type="InterPro" id="IPR001525">
    <property type="entry name" value="C5_MeTfrase"/>
</dbReference>
<dbReference type="PRINTS" id="PR00105">
    <property type="entry name" value="C5METTRFRASE"/>
</dbReference>
<dbReference type="SUPFAM" id="SSF53335">
    <property type="entry name" value="S-adenosyl-L-methionine-dependent methyltransferases"/>
    <property type="match status" value="1"/>
</dbReference>
<organism evidence="9 10">
    <name type="scientific">Tenacibaculum mesophilum</name>
    <dbReference type="NCBI Taxonomy" id="104268"/>
    <lineage>
        <taxon>Bacteria</taxon>
        <taxon>Pseudomonadati</taxon>
        <taxon>Bacteroidota</taxon>
        <taxon>Flavobacteriia</taxon>
        <taxon>Flavobacteriales</taxon>
        <taxon>Flavobacteriaceae</taxon>
        <taxon>Tenacibaculum</taxon>
    </lineage>
</organism>
<dbReference type="EMBL" id="CP032544">
    <property type="protein sequence ID" value="AZJ31812.1"/>
    <property type="molecule type" value="Genomic_DNA"/>
</dbReference>
<evidence type="ECO:0000256" key="1">
    <source>
        <dbReference type="ARBA" id="ARBA00022603"/>
    </source>
</evidence>
<evidence type="ECO:0000256" key="2">
    <source>
        <dbReference type="ARBA" id="ARBA00022679"/>
    </source>
</evidence>
<dbReference type="Pfam" id="PF00145">
    <property type="entry name" value="DNA_methylase"/>
    <property type="match status" value="1"/>
</dbReference>
<comment type="similarity">
    <text evidence="6 7">Belongs to the class I-like SAM-binding methyltransferase superfamily. C5-methyltransferase family.</text>
</comment>
<dbReference type="PROSITE" id="PS51679">
    <property type="entry name" value="SAM_MT_C5"/>
    <property type="match status" value="1"/>
</dbReference>
<protein>
    <recommendedName>
        <fullName evidence="8">Cytosine-specific methyltransferase</fullName>
        <ecNumber evidence="8">2.1.1.37</ecNumber>
    </recommendedName>
</protein>
<dbReference type="InterPro" id="IPR018117">
    <property type="entry name" value="C5_DNA_meth_AS"/>
</dbReference>
<keyword evidence="3 6" id="KW-0949">S-adenosyl-L-methionine</keyword>
<name>A0ABN5T3S6_9FLAO</name>
<dbReference type="InterPro" id="IPR050750">
    <property type="entry name" value="C5-MTase"/>
</dbReference>
<dbReference type="RefSeq" id="WP_073182830.1">
    <property type="nucleotide sequence ID" value="NZ_CP032544.1"/>
</dbReference>
<keyword evidence="2 6" id="KW-0808">Transferase</keyword>